<name>A0A914HPS8_GLORO</name>
<reference evidence="3" key="1">
    <citation type="submission" date="2022-11" db="UniProtKB">
        <authorList>
            <consortium name="WormBaseParasite"/>
        </authorList>
    </citation>
    <scope>IDENTIFICATION</scope>
</reference>
<dbReference type="AlphaFoldDB" id="A0A914HPS8"/>
<keyword evidence="1" id="KW-0472">Membrane</keyword>
<accession>A0A914HPS8</accession>
<keyword evidence="1" id="KW-0812">Transmembrane</keyword>
<evidence type="ECO:0000256" key="1">
    <source>
        <dbReference type="SAM" id="Phobius"/>
    </source>
</evidence>
<feature type="transmembrane region" description="Helical" evidence="1">
    <location>
        <begin position="12"/>
        <end position="36"/>
    </location>
</feature>
<organism evidence="2 3">
    <name type="scientific">Globodera rostochiensis</name>
    <name type="common">Golden nematode worm</name>
    <name type="synonym">Heterodera rostochiensis</name>
    <dbReference type="NCBI Taxonomy" id="31243"/>
    <lineage>
        <taxon>Eukaryota</taxon>
        <taxon>Metazoa</taxon>
        <taxon>Ecdysozoa</taxon>
        <taxon>Nematoda</taxon>
        <taxon>Chromadorea</taxon>
        <taxon>Rhabditida</taxon>
        <taxon>Tylenchina</taxon>
        <taxon>Tylenchomorpha</taxon>
        <taxon>Tylenchoidea</taxon>
        <taxon>Heteroderidae</taxon>
        <taxon>Heteroderinae</taxon>
        <taxon>Globodera</taxon>
    </lineage>
</organism>
<dbReference type="Proteomes" id="UP000887572">
    <property type="component" value="Unplaced"/>
</dbReference>
<dbReference type="WBParaSite" id="Gr19_v10_g3315.t1">
    <property type="protein sequence ID" value="Gr19_v10_g3315.t1"/>
    <property type="gene ID" value="Gr19_v10_g3315"/>
</dbReference>
<protein>
    <submittedName>
        <fullName evidence="3">Glycine-rich protein</fullName>
    </submittedName>
</protein>
<evidence type="ECO:0000313" key="3">
    <source>
        <dbReference type="WBParaSite" id="Gr19_v10_g3315.t1"/>
    </source>
</evidence>
<proteinExistence type="predicted"/>
<sequence length="98" mass="9855">MIATIITSKQRYALLLMIAVLISTLSVQFTVAQWGMMGGGNPMLMGMGGAWGGGWNRPMWGMGNGAGPMMMGGGWGAGPPMMGAGGVGGPWAGGGMFG</sequence>
<evidence type="ECO:0000313" key="2">
    <source>
        <dbReference type="Proteomes" id="UP000887572"/>
    </source>
</evidence>
<keyword evidence="2" id="KW-1185">Reference proteome</keyword>
<keyword evidence="1" id="KW-1133">Transmembrane helix</keyword>